<evidence type="ECO:0000256" key="3">
    <source>
        <dbReference type="ARBA" id="ARBA00022801"/>
    </source>
</evidence>
<comment type="caution">
    <text evidence="6">The sequence shown here is derived from an EMBL/GenBank/DDBJ whole genome shotgun (WGS) entry which is preliminary data.</text>
</comment>
<gene>
    <name evidence="6" type="ORF">GOZ88_09060</name>
</gene>
<evidence type="ECO:0000256" key="4">
    <source>
        <dbReference type="ARBA" id="ARBA00022807"/>
    </source>
</evidence>
<dbReference type="InterPro" id="IPR000064">
    <property type="entry name" value="NLP_P60_dom"/>
</dbReference>
<dbReference type="SUPFAM" id="SSF54001">
    <property type="entry name" value="Cysteine proteinases"/>
    <property type="match status" value="1"/>
</dbReference>
<evidence type="ECO:0000259" key="5">
    <source>
        <dbReference type="PROSITE" id="PS51935"/>
    </source>
</evidence>
<keyword evidence="4" id="KW-0788">Thiol protease</keyword>
<dbReference type="AlphaFoldDB" id="A0A7K1RE36"/>
<dbReference type="Proteomes" id="UP000440716">
    <property type="component" value="Unassembled WGS sequence"/>
</dbReference>
<dbReference type="Pfam" id="PF00877">
    <property type="entry name" value="NLPC_P60"/>
    <property type="match status" value="1"/>
</dbReference>
<evidence type="ECO:0000313" key="7">
    <source>
        <dbReference type="Proteomes" id="UP000440716"/>
    </source>
</evidence>
<protein>
    <submittedName>
        <fullName evidence="6">Phage tail protein</fullName>
    </submittedName>
</protein>
<dbReference type="EMBL" id="WPHU01000003">
    <property type="protein sequence ID" value="MVA56262.1"/>
    <property type="molecule type" value="Genomic_DNA"/>
</dbReference>
<dbReference type="InterPro" id="IPR038765">
    <property type="entry name" value="Papain-like_cys_pep_sf"/>
</dbReference>
<evidence type="ECO:0000256" key="1">
    <source>
        <dbReference type="ARBA" id="ARBA00007074"/>
    </source>
</evidence>
<reference evidence="6 7" key="1">
    <citation type="submission" date="2019-12" db="EMBL/GenBank/DDBJ databases">
        <title>Whole-genome sequencing of Allorhizobium vitis.</title>
        <authorList>
            <person name="Gan H.M."/>
            <person name="Szegedi E."/>
            <person name="Burr T."/>
            <person name="Savka M.A."/>
        </authorList>
    </citation>
    <scope>NUCLEOTIDE SEQUENCE [LARGE SCALE GENOMIC DNA]</scope>
    <source>
        <strain evidence="6 7">CG415</strain>
    </source>
</reference>
<dbReference type="Gene3D" id="3.90.1720.10">
    <property type="entry name" value="endopeptidase domain like (from Nostoc punctiforme)"/>
    <property type="match status" value="1"/>
</dbReference>
<name>A0A7K1RE36_AGRVI</name>
<proteinExistence type="inferred from homology"/>
<evidence type="ECO:0000313" key="6">
    <source>
        <dbReference type="EMBL" id="MVA56262.1"/>
    </source>
</evidence>
<organism evidence="6 7">
    <name type="scientific">Agrobacterium vitis</name>
    <name type="common">Rhizobium vitis</name>
    <dbReference type="NCBI Taxonomy" id="373"/>
    <lineage>
        <taxon>Bacteria</taxon>
        <taxon>Pseudomonadati</taxon>
        <taxon>Pseudomonadota</taxon>
        <taxon>Alphaproteobacteria</taxon>
        <taxon>Hyphomicrobiales</taxon>
        <taxon>Rhizobiaceae</taxon>
        <taxon>Rhizobium/Agrobacterium group</taxon>
        <taxon>Agrobacterium</taxon>
    </lineage>
</organism>
<dbReference type="GO" id="GO:0008234">
    <property type="term" value="F:cysteine-type peptidase activity"/>
    <property type="evidence" value="ECO:0007669"/>
    <property type="project" value="UniProtKB-KW"/>
</dbReference>
<dbReference type="PROSITE" id="PS51935">
    <property type="entry name" value="NLPC_P60"/>
    <property type="match status" value="1"/>
</dbReference>
<keyword evidence="3" id="KW-0378">Hydrolase</keyword>
<keyword evidence="2" id="KW-0645">Protease</keyword>
<dbReference type="GO" id="GO:0006508">
    <property type="term" value="P:proteolysis"/>
    <property type="evidence" value="ECO:0007669"/>
    <property type="project" value="UniProtKB-KW"/>
</dbReference>
<accession>A0A7K1RE36</accession>
<feature type="domain" description="NlpC/P60" evidence="5">
    <location>
        <begin position="12"/>
        <end position="149"/>
    </location>
</feature>
<sequence>MMPPIQPGFPRPFVWLAMAHWSQDYIGIPHAPHGIDRQSGVNCWTLVCLTYREQLGIDLPTYTGDFVSIDEAAEIETLFADEAAIRWSEVDTPAEFDLAIFRRGRFETHVGVVVRPGLMLHVVGEDQAKLERYDNGVWKPRLKRFLRHVERLQVAA</sequence>
<evidence type="ECO:0000256" key="2">
    <source>
        <dbReference type="ARBA" id="ARBA00022670"/>
    </source>
</evidence>
<comment type="similarity">
    <text evidence="1">Belongs to the peptidase C40 family.</text>
</comment>